<evidence type="ECO:0000313" key="2">
    <source>
        <dbReference type="Proteomes" id="UP000180246"/>
    </source>
</evidence>
<reference evidence="1 2" key="1">
    <citation type="submission" date="2014-10" db="EMBL/GenBank/DDBJ databases">
        <authorList>
            <person name="Seo M.-J."/>
            <person name="Seok Y.J."/>
            <person name="Cha I.-T."/>
        </authorList>
    </citation>
    <scope>NUCLEOTIDE SEQUENCE [LARGE SCALE GENOMIC DNA]</scope>
    <source>
        <strain evidence="1 2">NEU</strain>
    </source>
</reference>
<sequence length="347" mass="38265">MSFFSENETRSLQIENMILHVVGGKDFTPESKRKVEHSQFFIKRIVEADAQPIYSFDARSTTKLMLEQIASGRLEFEQGAQDLSREFSRLHVGGSIDGALFIFELTCDEPGTKFYCLIKYDYREAIEQSEQDGESLLRKIVHAFIDDKKAIQKAAIVRVKGGTADLSVATKDRAKTAPAIGDYFAKFLNVNRTLSDTELTANAVQALKLAITECKQYLPDQDVPKAFRVAKAILRGRAEIGEDAIVEAVQAAAENPVDEAIASAIKDISLRKIKGARLTGLSFKPDRQLLGRPPVRRIKTIEGVVLTYPDALEAASVERKAGKDGSEVIVITTKKIVEDKVVANSAS</sequence>
<dbReference type="Proteomes" id="UP000180246">
    <property type="component" value="Unassembled WGS sequence"/>
</dbReference>
<evidence type="ECO:0000313" key="1">
    <source>
        <dbReference type="EMBL" id="OIJ43563.1"/>
    </source>
</evidence>
<dbReference type="EMBL" id="JRYB01000001">
    <property type="protein sequence ID" value="OIJ43563.1"/>
    <property type="molecule type" value="Genomic_DNA"/>
</dbReference>
<proteinExistence type="predicted"/>
<gene>
    <name evidence="1" type="ORF">LO55_3263</name>
</gene>
<dbReference type="AlphaFoldDB" id="A0A1S2NFD6"/>
<accession>A0A1S2NFD6</accession>
<dbReference type="RefSeq" id="WP_083415358.1">
    <property type="nucleotide sequence ID" value="NZ_JRYB01000001.1"/>
</dbReference>
<organism evidence="1 2">
    <name type="scientific">Massilia timonae</name>
    <dbReference type="NCBI Taxonomy" id="47229"/>
    <lineage>
        <taxon>Bacteria</taxon>
        <taxon>Pseudomonadati</taxon>
        <taxon>Pseudomonadota</taxon>
        <taxon>Betaproteobacteria</taxon>
        <taxon>Burkholderiales</taxon>
        <taxon>Oxalobacteraceae</taxon>
        <taxon>Telluria group</taxon>
        <taxon>Massilia</taxon>
    </lineage>
</organism>
<protein>
    <submittedName>
        <fullName evidence="1">37-kD nucleoid-associated bacterial family protein</fullName>
    </submittedName>
</protein>
<comment type="caution">
    <text evidence="1">The sequence shown here is derived from an EMBL/GenBank/DDBJ whole genome shotgun (WGS) entry which is preliminary data.</text>
</comment>
<name>A0A1S2NFD6_9BURK</name>